<comment type="caution">
    <text evidence="2">The sequence shown here is derived from an EMBL/GenBank/DDBJ whole genome shotgun (WGS) entry which is preliminary data.</text>
</comment>
<organism evidence="2 3">
    <name type="scientific">Macrophomina phaseolina (strain MS6)</name>
    <name type="common">Charcoal rot fungus</name>
    <dbReference type="NCBI Taxonomy" id="1126212"/>
    <lineage>
        <taxon>Eukaryota</taxon>
        <taxon>Fungi</taxon>
        <taxon>Dikarya</taxon>
        <taxon>Ascomycota</taxon>
        <taxon>Pezizomycotina</taxon>
        <taxon>Dothideomycetes</taxon>
        <taxon>Dothideomycetes incertae sedis</taxon>
        <taxon>Botryosphaeriales</taxon>
        <taxon>Botryosphaeriaceae</taxon>
        <taxon>Macrophomina</taxon>
    </lineage>
</organism>
<sequence length="408" mass="45228">MPNPPSPCECTRCDPLCPCQPFCECPGGPGWPSSPFLQSGGHFSRRPVNLIGVVIAAASPGIAQAGCYDGPRSFDITEDQHQQQQQQWWQTQMYLQTLEQKIGLHEFAVEKLRADLRKNQDELRVVMRGEADELRAFIRKAVAGVVEADGAVDDGVSVGDSISYASSETSREMRLSECYDAAWFVTPGTPYFQRNTGCPSVAAYFGPSDDGSPRNSALQGARLLLEPVFYTNGGCVHCVRQLREGPKPERKRFPTISGPVDWERELLRGAPRLAHCPEIGPVWVSPFRTPTHYLPQRLAPENPPTWESCESGSETAENDGERTSRPPWTPPSAAAKTRSGGKHQARRHGYRGTAEAIYTKDGMSLRFEPVQQPRPIRERFAKDHSPIQSRPTSLVRFLASTILTGQRI</sequence>
<dbReference type="VEuPathDB" id="FungiDB:MPH_03835"/>
<accession>K2S8T8</accession>
<dbReference type="InParanoid" id="K2S8T8"/>
<name>K2S8T8_MACPH</name>
<protein>
    <submittedName>
        <fullName evidence="2">Uncharacterized protein</fullName>
    </submittedName>
</protein>
<dbReference type="HOGENOM" id="CLU_674503_0_0_1"/>
<evidence type="ECO:0000313" key="3">
    <source>
        <dbReference type="Proteomes" id="UP000007129"/>
    </source>
</evidence>
<dbReference type="AlphaFoldDB" id="K2S8T8"/>
<gene>
    <name evidence="2" type="ORF">MPH_03835</name>
</gene>
<proteinExistence type="predicted"/>
<evidence type="ECO:0000256" key="1">
    <source>
        <dbReference type="SAM" id="MobiDB-lite"/>
    </source>
</evidence>
<dbReference type="Proteomes" id="UP000007129">
    <property type="component" value="Unassembled WGS sequence"/>
</dbReference>
<feature type="region of interest" description="Disordered" evidence="1">
    <location>
        <begin position="294"/>
        <end position="350"/>
    </location>
</feature>
<feature type="compositionally biased region" description="Basic residues" evidence="1">
    <location>
        <begin position="339"/>
        <end position="350"/>
    </location>
</feature>
<reference evidence="2 3" key="1">
    <citation type="journal article" date="2012" name="BMC Genomics">
        <title>Tools to kill: Genome of one of the most destructive plant pathogenic fungi Macrophomina phaseolina.</title>
        <authorList>
            <person name="Islam M.S."/>
            <person name="Haque M.S."/>
            <person name="Islam M.M."/>
            <person name="Emdad E.M."/>
            <person name="Halim A."/>
            <person name="Hossen Q.M.M."/>
            <person name="Hossain M.Z."/>
            <person name="Ahmed B."/>
            <person name="Rahim S."/>
            <person name="Rahman M.S."/>
            <person name="Alam M.M."/>
            <person name="Hou S."/>
            <person name="Wan X."/>
            <person name="Saito J.A."/>
            <person name="Alam M."/>
        </authorList>
    </citation>
    <scope>NUCLEOTIDE SEQUENCE [LARGE SCALE GENOMIC DNA]</scope>
    <source>
        <strain evidence="2 3">MS6</strain>
    </source>
</reference>
<dbReference type="EMBL" id="AHHD01000170">
    <property type="protein sequence ID" value="EKG18819.1"/>
    <property type="molecule type" value="Genomic_DNA"/>
</dbReference>
<evidence type="ECO:0000313" key="2">
    <source>
        <dbReference type="EMBL" id="EKG18819.1"/>
    </source>
</evidence>